<keyword evidence="1" id="KW-0067">ATP-binding</keyword>
<name>A0A0T6BFU0_9SCAR</name>
<evidence type="ECO:0000256" key="2">
    <source>
        <dbReference type="SAM" id="MobiDB-lite"/>
    </source>
</evidence>
<evidence type="ECO:0008006" key="5">
    <source>
        <dbReference type="Google" id="ProtNLM"/>
    </source>
</evidence>
<feature type="non-terminal residue" evidence="3">
    <location>
        <position position="162"/>
    </location>
</feature>
<dbReference type="GO" id="GO:0005524">
    <property type="term" value="F:ATP binding"/>
    <property type="evidence" value="ECO:0007669"/>
    <property type="project" value="UniProtKB-UniRule"/>
</dbReference>
<keyword evidence="1" id="KW-0547">Nucleotide-binding</keyword>
<proteinExistence type="predicted"/>
<dbReference type="InterPro" id="IPR011009">
    <property type="entry name" value="Kinase-like_dom_sf"/>
</dbReference>
<evidence type="ECO:0000313" key="4">
    <source>
        <dbReference type="Proteomes" id="UP000051574"/>
    </source>
</evidence>
<accession>A0A0T6BFU0</accession>
<organism evidence="3 4">
    <name type="scientific">Oryctes borbonicus</name>
    <dbReference type="NCBI Taxonomy" id="1629725"/>
    <lineage>
        <taxon>Eukaryota</taxon>
        <taxon>Metazoa</taxon>
        <taxon>Ecdysozoa</taxon>
        <taxon>Arthropoda</taxon>
        <taxon>Hexapoda</taxon>
        <taxon>Insecta</taxon>
        <taxon>Pterygota</taxon>
        <taxon>Neoptera</taxon>
        <taxon>Endopterygota</taxon>
        <taxon>Coleoptera</taxon>
        <taxon>Polyphaga</taxon>
        <taxon>Scarabaeiformia</taxon>
        <taxon>Scarabaeidae</taxon>
        <taxon>Dynastinae</taxon>
        <taxon>Oryctes</taxon>
    </lineage>
</organism>
<dbReference type="PROSITE" id="PS00107">
    <property type="entry name" value="PROTEIN_KINASE_ATP"/>
    <property type="match status" value="1"/>
</dbReference>
<protein>
    <recommendedName>
        <fullName evidence="5">Protein kinase</fullName>
    </recommendedName>
</protein>
<feature type="binding site" evidence="1">
    <location>
        <position position="71"/>
    </location>
    <ligand>
        <name>ATP</name>
        <dbReference type="ChEBI" id="CHEBI:30616"/>
    </ligand>
</feature>
<reference evidence="3 4" key="1">
    <citation type="submission" date="2015-09" db="EMBL/GenBank/DDBJ databases">
        <title>Draft genome of the scarab beetle Oryctes borbonicus.</title>
        <authorList>
            <person name="Meyer J.M."/>
            <person name="Markov G.V."/>
            <person name="Baskaran P."/>
            <person name="Herrmann M."/>
            <person name="Sommer R.J."/>
            <person name="Roedelsperger C."/>
        </authorList>
    </citation>
    <scope>NUCLEOTIDE SEQUENCE [LARGE SCALE GENOMIC DNA]</scope>
    <source>
        <strain evidence="3">OB123</strain>
        <tissue evidence="3">Whole animal</tissue>
    </source>
</reference>
<dbReference type="AlphaFoldDB" id="A0A0T6BFU0"/>
<evidence type="ECO:0000256" key="1">
    <source>
        <dbReference type="PROSITE-ProRule" id="PRU10141"/>
    </source>
</evidence>
<dbReference type="EMBL" id="LJIG01000897">
    <property type="protein sequence ID" value="KRT86043.1"/>
    <property type="molecule type" value="Genomic_DNA"/>
</dbReference>
<comment type="caution">
    <text evidence="3">The sequence shown here is derived from an EMBL/GenBank/DDBJ whole genome shotgun (WGS) entry which is preliminary data.</text>
</comment>
<sequence length="162" mass="18724">MPKVTKPAGKRRQNGYKMPDPLPQGEILKDMLGKRWKLGPTIGKGGFGEIYAAQEYNEVPARTNTFPYVVKIEPHENGPLFVEMHFFMRNAKKADIETFKESKKLKTFGMPVYYGSGSHEIKNTKYRFIIMEKFGSDIWKIFLENNRNFNPKAVYKIGIQIV</sequence>
<dbReference type="SUPFAM" id="SSF56112">
    <property type="entry name" value="Protein kinase-like (PK-like)"/>
    <property type="match status" value="1"/>
</dbReference>
<dbReference type="InterPro" id="IPR017441">
    <property type="entry name" value="Protein_kinase_ATP_BS"/>
</dbReference>
<dbReference type="InterPro" id="IPR050235">
    <property type="entry name" value="CK1_Ser-Thr_kinase"/>
</dbReference>
<evidence type="ECO:0000313" key="3">
    <source>
        <dbReference type="EMBL" id="KRT86043.1"/>
    </source>
</evidence>
<gene>
    <name evidence="3" type="ORF">AMK59_67</name>
</gene>
<dbReference type="PANTHER" id="PTHR11909">
    <property type="entry name" value="CASEIN KINASE-RELATED"/>
    <property type="match status" value="1"/>
</dbReference>
<keyword evidence="4" id="KW-1185">Reference proteome</keyword>
<dbReference type="Gene3D" id="3.30.200.20">
    <property type="entry name" value="Phosphorylase Kinase, domain 1"/>
    <property type="match status" value="1"/>
</dbReference>
<feature type="region of interest" description="Disordered" evidence="2">
    <location>
        <begin position="1"/>
        <end position="21"/>
    </location>
</feature>
<dbReference type="OrthoDB" id="2687620at2759"/>
<dbReference type="Proteomes" id="UP000051574">
    <property type="component" value="Unassembled WGS sequence"/>
</dbReference>